<dbReference type="OMA" id="IENYIAM"/>
<evidence type="ECO:0000313" key="6">
    <source>
        <dbReference type="WBParaSite" id="TCLT_0001063901-mRNA-1"/>
    </source>
</evidence>
<dbReference type="STRING" id="103827.A0A0N5DBS2"/>
<evidence type="ECO:0000256" key="1">
    <source>
        <dbReference type="ARBA" id="ARBA00004123"/>
    </source>
</evidence>
<reference evidence="4 5" key="2">
    <citation type="submission" date="2018-11" db="EMBL/GenBank/DDBJ databases">
        <authorList>
            <consortium name="Pathogen Informatics"/>
        </authorList>
    </citation>
    <scope>NUCLEOTIDE SEQUENCE [LARGE SCALE GENOMIC DNA]</scope>
</reference>
<feature type="compositionally biased region" description="Basic and acidic residues" evidence="3">
    <location>
        <begin position="147"/>
        <end position="158"/>
    </location>
</feature>
<evidence type="ECO:0000256" key="3">
    <source>
        <dbReference type="SAM" id="MobiDB-lite"/>
    </source>
</evidence>
<evidence type="ECO:0000313" key="4">
    <source>
        <dbReference type="EMBL" id="VDN08331.1"/>
    </source>
</evidence>
<keyword evidence="2" id="KW-0539">Nucleus</keyword>
<protein>
    <submittedName>
        <fullName evidence="6">IFT81_CH domain-containing protein</fullName>
    </submittedName>
</protein>
<comment type="subcellular location">
    <subcellularLocation>
        <location evidence="1">Nucleus</location>
    </subcellularLocation>
</comment>
<dbReference type="GO" id="GO:0000445">
    <property type="term" value="C:THO complex part of transcription export complex"/>
    <property type="evidence" value="ECO:0007669"/>
    <property type="project" value="InterPro"/>
</dbReference>
<feature type="region of interest" description="Disordered" evidence="3">
    <location>
        <begin position="130"/>
        <end position="158"/>
    </location>
</feature>
<accession>A0A0N5DBS2</accession>
<dbReference type="EMBL" id="UYYF01005218">
    <property type="protein sequence ID" value="VDN08331.1"/>
    <property type="molecule type" value="Genomic_DNA"/>
</dbReference>
<dbReference type="Proteomes" id="UP000276776">
    <property type="component" value="Unassembled WGS sequence"/>
</dbReference>
<evidence type="ECO:0000256" key="2">
    <source>
        <dbReference type="ARBA" id="ARBA00023242"/>
    </source>
</evidence>
<proteinExistence type="predicted"/>
<dbReference type="OrthoDB" id="205166at2759"/>
<reference evidence="6" key="1">
    <citation type="submission" date="2017-02" db="UniProtKB">
        <authorList>
            <consortium name="WormBaseParasite"/>
        </authorList>
    </citation>
    <scope>IDENTIFICATION</scope>
</reference>
<dbReference type="WBParaSite" id="TCLT_0001063901-mRNA-1">
    <property type="protein sequence ID" value="TCLT_0001063901-mRNA-1"/>
    <property type="gene ID" value="TCLT_0001063901"/>
</dbReference>
<keyword evidence="5" id="KW-1185">Reference proteome</keyword>
<sequence>MIKSDECIIRKLVADGDGSGDDRRFVTILTLLFKLMKEPELAQSLLPRILKMLDATEIAMQKQVSIGSMNKQQIENYIAMVKKIDDDLLKANDSLLAAKKELSVVKGMRRNKEEYEMMAKIIEKIPSRSETNKYYEENNESTNEGLVRTEFDTKKEKA</sequence>
<dbReference type="InterPro" id="IPR008501">
    <property type="entry name" value="THOC7/Mft1"/>
</dbReference>
<dbReference type="AlphaFoldDB" id="A0A0N5DBS2"/>
<name>A0A0N5DBS2_THECL</name>
<organism evidence="6">
    <name type="scientific">Thelazia callipaeda</name>
    <name type="common">Oriental eyeworm</name>
    <name type="synonym">Parasitic nematode</name>
    <dbReference type="NCBI Taxonomy" id="103827"/>
    <lineage>
        <taxon>Eukaryota</taxon>
        <taxon>Metazoa</taxon>
        <taxon>Ecdysozoa</taxon>
        <taxon>Nematoda</taxon>
        <taxon>Chromadorea</taxon>
        <taxon>Rhabditida</taxon>
        <taxon>Spirurina</taxon>
        <taxon>Spiruromorpha</taxon>
        <taxon>Thelazioidea</taxon>
        <taxon>Thelaziidae</taxon>
        <taxon>Thelazia</taxon>
    </lineage>
</organism>
<evidence type="ECO:0000313" key="5">
    <source>
        <dbReference type="Proteomes" id="UP000276776"/>
    </source>
</evidence>
<dbReference type="Pfam" id="PF05615">
    <property type="entry name" value="THOC7"/>
    <property type="match status" value="1"/>
</dbReference>
<gene>
    <name evidence="4" type="ORF">TCLT_LOCUS10623</name>
</gene>
<dbReference type="GO" id="GO:0006397">
    <property type="term" value="P:mRNA processing"/>
    <property type="evidence" value="ECO:0007669"/>
    <property type="project" value="InterPro"/>
</dbReference>